<feature type="region of interest" description="Disordered" evidence="5">
    <location>
        <begin position="753"/>
        <end position="776"/>
    </location>
</feature>
<dbReference type="InterPro" id="IPR016024">
    <property type="entry name" value="ARM-type_fold"/>
</dbReference>
<sequence>MSSSALPPYLISGASSRAHHAHIARLNDARSTQEEDALIDAETERCRIVLAGHNVSTAKVAECLIILLHCSITRHTATGSLDWALLSALQLAEGGRTIKERRVGYLYLCERLPRGHELGLLLINTIRKDLTSERSSDVLMALHVVVKLHLADIGPAITPLLTSKALLKHELPAVRQRTLQALVNIYSDGTPLPLSMSRLIKMLGAETDTEVIATILRVMTMALKKGNHLIQSREEGQFIVQQIIEAADRGNGRGGQLALDVLRALGTAVGRSDDPEIMRIIAGYVLGRLKYLDGKSLKRMSAAFLLETCVLSKTIALPVQVNAVCLNLISLILLQSDITPSSSFAPLGPSPNQHVLAIRCLYALPREAWDGKLGEEEMRIIMQGLESPDDSVRRATLRLLRNVSPELLDMTFESLCSSIQDSTDLFLPVTLPQNVTPDAKLIMGRWETAGRALDVLEVQYCGEPESRASDAGKAFASGFMRLTQVLKAGGAENDVWDDGIRRVLTSIKNQSPSWLNACTAQLLTPTGDPTSAIIRATCLCEFGTRGLDDSLKALEILATDLRTMKASVSELSLVAAFAITARLSDRDRRRAVDQLLGILKETRTSLNKHMQKRSDKISAILQDDDKITDVMSTARSHSLIDILDTLNTFQLPNPPPQRSSPSTNLLDNDVRASRKLRYEAYKPPERTSSSSSTIRRDPTRPTAIRSSHRGRESRLSLPSAGELALLDPDEQHTPQNSDGLGLGLSLSQLTIRNGNGSHLGNSVESVESVDETSRML</sequence>
<dbReference type="AlphaFoldDB" id="A0A1Y2AMS1"/>
<keyword evidence="3" id="KW-0653">Protein transport</keyword>
<keyword evidence="2" id="KW-0813">Transport</keyword>
<dbReference type="GO" id="GO:0016192">
    <property type="term" value="P:vesicle-mediated transport"/>
    <property type="evidence" value="ECO:0007669"/>
    <property type="project" value="InterPro"/>
</dbReference>
<dbReference type="InterPro" id="IPR011989">
    <property type="entry name" value="ARM-like"/>
</dbReference>
<dbReference type="SUPFAM" id="SSF48371">
    <property type="entry name" value="ARM repeat"/>
    <property type="match status" value="1"/>
</dbReference>
<evidence type="ECO:0000256" key="2">
    <source>
        <dbReference type="ARBA" id="ARBA00022448"/>
    </source>
</evidence>
<proteinExistence type="predicted"/>
<dbReference type="PANTHER" id="PTHR22780">
    <property type="entry name" value="ADAPTIN, ALPHA/GAMMA/EPSILON"/>
    <property type="match status" value="1"/>
</dbReference>
<name>A0A1Y2AMS1_9TREE</name>
<evidence type="ECO:0000313" key="8">
    <source>
        <dbReference type="Proteomes" id="UP000193986"/>
    </source>
</evidence>
<evidence type="ECO:0000313" key="7">
    <source>
        <dbReference type="EMBL" id="ORY23802.1"/>
    </source>
</evidence>
<gene>
    <name evidence="7" type="ORF">BCR39DRAFT_561802</name>
</gene>
<comment type="subcellular location">
    <subcellularLocation>
        <location evidence="1">Endomembrane system</location>
    </subcellularLocation>
</comment>
<reference evidence="7 8" key="1">
    <citation type="submission" date="2016-07" db="EMBL/GenBank/DDBJ databases">
        <title>Pervasive Adenine N6-methylation of Active Genes in Fungi.</title>
        <authorList>
            <consortium name="DOE Joint Genome Institute"/>
            <person name="Mondo S.J."/>
            <person name="Dannebaum R.O."/>
            <person name="Kuo R.C."/>
            <person name="Labutti K."/>
            <person name="Haridas S."/>
            <person name="Kuo A."/>
            <person name="Salamov A."/>
            <person name="Ahrendt S.R."/>
            <person name="Lipzen A."/>
            <person name="Sullivan W."/>
            <person name="Andreopoulos W.B."/>
            <person name="Clum A."/>
            <person name="Lindquist E."/>
            <person name="Daum C."/>
            <person name="Ramamoorthy G.K."/>
            <person name="Gryganskyi A."/>
            <person name="Culley D."/>
            <person name="Magnuson J.K."/>
            <person name="James T.Y."/>
            <person name="O'Malley M.A."/>
            <person name="Stajich J.E."/>
            <person name="Spatafora J.W."/>
            <person name="Visel A."/>
            <person name="Grigoriev I.V."/>
        </authorList>
    </citation>
    <scope>NUCLEOTIDE SEQUENCE [LARGE SCALE GENOMIC DNA]</scope>
    <source>
        <strain evidence="7 8">68-887.2</strain>
    </source>
</reference>
<organism evidence="7 8">
    <name type="scientific">Naematelia encephala</name>
    <dbReference type="NCBI Taxonomy" id="71784"/>
    <lineage>
        <taxon>Eukaryota</taxon>
        <taxon>Fungi</taxon>
        <taxon>Dikarya</taxon>
        <taxon>Basidiomycota</taxon>
        <taxon>Agaricomycotina</taxon>
        <taxon>Tremellomycetes</taxon>
        <taxon>Tremellales</taxon>
        <taxon>Naemateliaceae</taxon>
        <taxon>Naematelia</taxon>
    </lineage>
</organism>
<dbReference type="InParanoid" id="A0A1Y2AMS1"/>
<comment type="caution">
    <text evidence="7">The sequence shown here is derived from an EMBL/GenBank/DDBJ whole genome shotgun (WGS) entry which is preliminary data.</text>
</comment>
<evidence type="ECO:0000256" key="5">
    <source>
        <dbReference type="SAM" id="MobiDB-lite"/>
    </source>
</evidence>
<dbReference type="STRING" id="71784.A0A1Y2AMS1"/>
<dbReference type="GO" id="GO:0006886">
    <property type="term" value="P:intracellular protein transport"/>
    <property type="evidence" value="ECO:0007669"/>
    <property type="project" value="InterPro"/>
</dbReference>
<evidence type="ECO:0000256" key="1">
    <source>
        <dbReference type="ARBA" id="ARBA00004308"/>
    </source>
</evidence>
<evidence type="ECO:0000259" key="6">
    <source>
        <dbReference type="Pfam" id="PF01602"/>
    </source>
</evidence>
<feature type="region of interest" description="Disordered" evidence="5">
    <location>
        <begin position="675"/>
        <end position="719"/>
    </location>
</feature>
<dbReference type="InterPro" id="IPR050840">
    <property type="entry name" value="Adaptor_Complx_Large_Subunit"/>
</dbReference>
<feature type="compositionally biased region" description="Basic and acidic residues" evidence="5">
    <location>
        <begin position="675"/>
        <end position="685"/>
    </location>
</feature>
<dbReference type="EMBL" id="MCFC01000075">
    <property type="protein sequence ID" value="ORY23802.1"/>
    <property type="molecule type" value="Genomic_DNA"/>
</dbReference>
<evidence type="ECO:0000256" key="3">
    <source>
        <dbReference type="ARBA" id="ARBA00022927"/>
    </source>
</evidence>
<dbReference type="InterPro" id="IPR002553">
    <property type="entry name" value="Clathrin/coatomer_adapt-like_N"/>
</dbReference>
<dbReference type="GO" id="GO:0012505">
    <property type="term" value="C:endomembrane system"/>
    <property type="evidence" value="ECO:0007669"/>
    <property type="project" value="UniProtKB-SubCell"/>
</dbReference>
<feature type="domain" description="Clathrin/coatomer adaptor adaptin-like N-terminal" evidence="6">
    <location>
        <begin position="96"/>
        <end position="220"/>
    </location>
</feature>
<keyword evidence="4" id="KW-0472">Membrane</keyword>
<dbReference type="OrthoDB" id="29308at2759"/>
<protein>
    <submittedName>
        <fullName evidence="7">Armadillo-type protein</fullName>
    </submittedName>
</protein>
<accession>A0A1Y2AMS1</accession>
<feature type="region of interest" description="Disordered" evidence="5">
    <location>
        <begin position="650"/>
        <end position="669"/>
    </location>
</feature>
<dbReference type="GO" id="GO:0030117">
    <property type="term" value="C:membrane coat"/>
    <property type="evidence" value="ECO:0007669"/>
    <property type="project" value="InterPro"/>
</dbReference>
<evidence type="ECO:0000256" key="4">
    <source>
        <dbReference type="ARBA" id="ARBA00023136"/>
    </source>
</evidence>
<dbReference type="Gene3D" id="1.25.10.10">
    <property type="entry name" value="Leucine-rich Repeat Variant"/>
    <property type="match status" value="1"/>
</dbReference>
<dbReference type="Proteomes" id="UP000193986">
    <property type="component" value="Unassembled WGS sequence"/>
</dbReference>
<dbReference type="Pfam" id="PF01602">
    <property type="entry name" value="Adaptin_N"/>
    <property type="match status" value="1"/>
</dbReference>
<keyword evidence="8" id="KW-1185">Reference proteome</keyword>